<sequence length="87" mass="9912">MAKRTSLQDAANVEVADDIDDLVSDKRADRLATAAKGRRRQRRYKKRLTQELIRHLDDDAWGGVYETVKAANTWKHGLPIVRPNLSV</sequence>
<gene>
    <name evidence="1" type="ORF">OA238_c29740</name>
</gene>
<dbReference type="EMBL" id="CP003742">
    <property type="protein sequence ID" value="AGI72985.1"/>
    <property type="molecule type" value="Genomic_DNA"/>
</dbReference>
<keyword evidence="2" id="KW-1185">Reference proteome</keyword>
<dbReference type="OrthoDB" id="7873316at2"/>
<organism evidence="1 2">
    <name type="scientific">Octadecabacter arcticus 238</name>
    <dbReference type="NCBI Taxonomy" id="391616"/>
    <lineage>
        <taxon>Bacteria</taxon>
        <taxon>Pseudomonadati</taxon>
        <taxon>Pseudomonadota</taxon>
        <taxon>Alphaproteobacteria</taxon>
        <taxon>Rhodobacterales</taxon>
        <taxon>Roseobacteraceae</taxon>
        <taxon>Octadecabacter</taxon>
    </lineage>
</organism>
<dbReference type="KEGG" id="oar:OA238_c29740"/>
<name>M9RT60_9RHOB</name>
<dbReference type="eggNOG" id="ENOG502ZNXY">
    <property type="taxonomic scope" value="Bacteria"/>
</dbReference>
<proteinExistence type="predicted"/>
<dbReference type="HOGENOM" id="CLU_2480291_0_0_5"/>
<evidence type="ECO:0000313" key="1">
    <source>
        <dbReference type="EMBL" id="AGI72985.1"/>
    </source>
</evidence>
<dbReference type="AlphaFoldDB" id="M9RT60"/>
<accession>M9RT60</accession>
<dbReference type="RefSeq" id="WP_015496023.1">
    <property type="nucleotide sequence ID" value="NC_020908.1"/>
</dbReference>
<reference evidence="1 2" key="1">
    <citation type="journal article" date="2013" name="PLoS ONE">
        <title>Poles Apart: Arctic and Antarctic Octadecabacter strains Share High Genome Plasticity and a New Type of Xanthorhodopsin.</title>
        <authorList>
            <person name="Vollmers J."/>
            <person name="Voget S."/>
            <person name="Dietrich S."/>
            <person name="Gollnow K."/>
            <person name="Smits M."/>
            <person name="Meyer K."/>
            <person name="Brinkhoff T."/>
            <person name="Simon M."/>
            <person name="Daniel R."/>
        </authorList>
    </citation>
    <scope>NUCLEOTIDE SEQUENCE [LARGE SCALE GENOMIC DNA]</scope>
    <source>
        <strain evidence="1 2">238</strain>
    </source>
</reference>
<evidence type="ECO:0000313" key="2">
    <source>
        <dbReference type="Proteomes" id="UP000004688"/>
    </source>
</evidence>
<dbReference type="Proteomes" id="UP000004688">
    <property type="component" value="Chromosome"/>
</dbReference>
<dbReference type="STRING" id="391616.OA238_c29740"/>
<protein>
    <submittedName>
        <fullName evidence="1">Uncharacterized protein</fullName>
    </submittedName>
</protein>